<reference evidence="1" key="2">
    <citation type="journal article" date="2015" name="Fish Shellfish Immunol.">
        <title>Early steps in the European eel (Anguilla anguilla)-Vibrio vulnificus interaction in the gills: Role of the RtxA13 toxin.</title>
        <authorList>
            <person name="Callol A."/>
            <person name="Pajuelo D."/>
            <person name="Ebbesson L."/>
            <person name="Teles M."/>
            <person name="MacKenzie S."/>
            <person name="Amaro C."/>
        </authorList>
    </citation>
    <scope>NUCLEOTIDE SEQUENCE</scope>
</reference>
<sequence>MCQKDLHRDSVECTSKVTAGVPQPLASVCHEIPIPKHMKHLFLSVTYAVSLKILFRATPRRNCSLLCLNRVLDVSYAVFAHVITPLCAPVSAGGKLVSI</sequence>
<proteinExistence type="predicted"/>
<reference evidence="1" key="1">
    <citation type="submission" date="2014-11" db="EMBL/GenBank/DDBJ databases">
        <authorList>
            <person name="Amaro Gonzalez C."/>
        </authorList>
    </citation>
    <scope>NUCLEOTIDE SEQUENCE</scope>
</reference>
<accession>A0A0E9X4C5</accession>
<name>A0A0E9X4C5_ANGAN</name>
<dbReference type="EMBL" id="GBXM01012034">
    <property type="protein sequence ID" value="JAH96543.1"/>
    <property type="molecule type" value="Transcribed_RNA"/>
</dbReference>
<protein>
    <submittedName>
        <fullName evidence="1">Uncharacterized protein</fullName>
    </submittedName>
</protein>
<dbReference type="AlphaFoldDB" id="A0A0E9X4C5"/>
<organism evidence="1">
    <name type="scientific">Anguilla anguilla</name>
    <name type="common">European freshwater eel</name>
    <name type="synonym">Muraena anguilla</name>
    <dbReference type="NCBI Taxonomy" id="7936"/>
    <lineage>
        <taxon>Eukaryota</taxon>
        <taxon>Metazoa</taxon>
        <taxon>Chordata</taxon>
        <taxon>Craniata</taxon>
        <taxon>Vertebrata</taxon>
        <taxon>Euteleostomi</taxon>
        <taxon>Actinopterygii</taxon>
        <taxon>Neopterygii</taxon>
        <taxon>Teleostei</taxon>
        <taxon>Anguilliformes</taxon>
        <taxon>Anguillidae</taxon>
        <taxon>Anguilla</taxon>
    </lineage>
</organism>
<evidence type="ECO:0000313" key="1">
    <source>
        <dbReference type="EMBL" id="JAH96543.1"/>
    </source>
</evidence>